<comment type="caution">
    <text evidence="1">The sequence shown here is derived from an EMBL/GenBank/DDBJ whole genome shotgun (WGS) entry which is preliminary data.</text>
</comment>
<dbReference type="Proteomes" id="UP000272662">
    <property type="component" value="Unassembled WGS sequence"/>
</dbReference>
<dbReference type="AlphaFoldDB" id="A0A426EME4"/>
<evidence type="ECO:0000313" key="2">
    <source>
        <dbReference type="Proteomes" id="UP000272662"/>
    </source>
</evidence>
<dbReference type="EMBL" id="RRVG01000044">
    <property type="protein sequence ID" value="RRL40192.1"/>
    <property type="molecule type" value="Genomic_DNA"/>
</dbReference>
<sequence>MTLSKILTDIFRTANNLTHCKTTNQLLAGDASIALASAILSCDRYSIFEQDFTRIVDYSQSLM</sequence>
<proteinExistence type="predicted"/>
<evidence type="ECO:0000313" key="1">
    <source>
        <dbReference type="EMBL" id="RRL40192.1"/>
    </source>
</evidence>
<gene>
    <name evidence="1" type="ORF">DU321_23835</name>
</gene>
<name>A0A426EME4_ECOLX</name>
<accession>A0A426EME4</accession>
<reference evidence="1 2" key="1">
    <citation type="submission" date="2018-11" db="EMBL/GenBank/DDBJ databases">
        <title>E. coli isolates of the female bladder.</title>
        <authorList>
            <person name="Garretto A."/>
            <person name="Miller-Ensminger T."/>
            <person name="Wolfe A.J."/>
            <person name="Putonti C."/>
        </authorList>
    </citation>
    <scope>NUCLEOTIDE SEQUENCE [LARGE SCALE GENOMIC DNA]</scope>
    <source>
        <strain evidence="1 2">UMB1727</strain>
    </source>
</reference>
<organism evidence="1 2">
    <name type="scientific">Escherichia coli</name>
    <dbReference type="NCBI Taxonomy" id="562"/>
    <lineage>
        <taxon>Bacteria</taxon>
        <taxon>Pseudomonadati</taxon>
        <taxon>Pseudomonadota</taxon>
        <taxon>Gammaproteobacteria</taxon>
        <taxon>Enterobacterales</taxon>
        <taxon>Enterobacteriaceae</taxon>
        <taxon>Escherichia</taxon>
    </lineage>
</organism>
<protein>
    <submittedName>
        <fullName evidence="1">Uncharacterized protein</fullName>
    </submittedName>
</protein>